<evidence type="ECO:0000313" key="2">
    <source>
        <dbReference type="Proteomes" id="UP000198394"/>
    </source>
</evidence>
<organism evidence="1 2">
    <name type="scientific">Parageobacillus galactosidasius</name>
    <dbReference type="NCBI Taxonomy" id="883812"/>
    <lineage>
        <taxon>Bacteria</taxon>
        <taxon>Bacillati</taxon>
        <taxon>Bacillota</taxon>
        <taxon>Bacilli</taxon>
        <taxon>Bacillales</taxon>
        <taxon>Anoxybacillaceae</taxon>
        <taxon>Parageobacillus</taxon>
    </lineage>
</organism>
<comment type="caution">
    <text evidence="1">The sequence shown here is derived from an EMBL/GenBank/DDBJ whole genome shotgun (WGS) entry which is preliminary data.</text>
</comment>
<reference evidence="1 2" key="1">
    <citation type="submission" date="2017-04" db="EMBL/GenBank/DDBJ databases">
        <title>The genome sequence of Parageobacillus galactosidasius DSM 18751.</title>
        <authorList>
            <person name="Ramaloko W.T."/>
            <person name="Koen N."/>
            <person name="Polliack S."/>
            <person name="Aliyu H."/>
            <person name="Lebre P."/>
            <person name="Mohr T."/>
            <person name="Oswald F."/>
            <person name="Zwick M."/>
            <person name="Neumann A."/>
            <person name="Syldatk C."/>
            <person name="Cowan D."/>
            <person name="De Maayer P."/>
        </authorList>
    </citation>
    <scope>NUCLEOTIDE SEQUENCE [LARGE SCALE GENOMIC DNA]</scope>
    <source>
        <strain evidence="1 2">DSM 18751</strain>
    </source>
</reference>
<proteinExistence type="predicted"/>
<sequence length="79" mass="9221">MAKVRIVPKEDMEVLNKYLSGEDAIVLIPEEFAKDHDIEHLDGTTNNYYSYTGEPDLFVDIVNHDEHTFMNYLNSEKEE</sequence>
<evidence type="ECO:0000313" key="1">
    <source>
        <dbReference type="EMBL" id="OXB94881.1"/>
    </source>
</evidence>
<dbReference type="AlphaFoldDB" id="A0A226QQY4"/>
<dbReference type="EMBL" id="NDYL01000001">
    <property type="protein sequence ID" value="OXB94881.1"/>
    <property type="molecule type" value="Genomic_DNA"/>
</dbReference>
<gene>
    <name evidence="1" type="ORF">B9L23_08440</name>
</gene>
<accession>A0A226QQY4</accession>
<protein>
    <submittedName>
        <fullName evidence="1">Uncharacterized protein</fullName>
    </submittedName>
</protein>
<name>A0A226QQY4_9BACL</name>
<dbReference type="Proteomes" id="UP000198394">
    <property type="component" value="Unassembled WGS sequence"/>
</dbReference>
<keyword evidence="2" id="KW-1185">Reference proteome</keyword>
<dbReference type="RefSeq" id="WP_089097336.1">
    <property type="nucleotide sequence ID" value="NZ_NDYL01000001.1"/>
</dbReference>